<dbReference type="AlphaFoldDB" id="A0A6N2AEV9"/>
<accession>A0A6N2AEV9</accession>
<feature type="region of interest" description="Disordered" evidence="1">
    <location>
        <begin position="292"/>
        <end position="317"/>
    </location>
</feature>
<dbReference type="EMBL" id="RXGB01044765">
    <property type="protein sequence ID" value="TMW80675.1"/>
    <property type="molecule type" value="Genomic_DNA"/>
</dbReference>
<evidence type="ECO:0000313" key="2">
    <source>
        <dbReference type="EMBL" id="TMW80675.1"/>
    </source>
</evidence>
<feature type="region of interest" description="Disordered" evidence="1">
    <location>
        <begin position="1"/>
        <end position="121"/>
    </location>
</feature>
<feature type="region of interest" description="Disordered" evidence="1">
    <location>
        <begin position="153"/>
        <end position="181"/>
    </location>
</feature>
<reference evidence="2" key="1">
    <citation type="submission" date="2019-05" db="EMBL/GenBank/DDBJ databases">
        <title>The de novo reference genome and transcriptome assemblies of the wild tomato species Solanum chilense.</title>
        <authorList>
            <person name="Stam R."/>
            <person name="Nosenko T."/>
            <person name="Hoerger A.C."/>
            <person name="Stephan W."/>
            <person name="Seidel M.A."/>
            <person name="Kuhn J.M.M."/>
            <person name="Haberer G."/>
            <person name="Tellier A."/>
        </authorList>
    </citation>
    <scope>NUCLEOTIDE SEQUENCE</scope>
    <source>
        <tissue evidence="2">Mature leaves</tissue>
    </source>
</reference>
<feature type="compositionally biased region" description="Basic and acidic residues" evidence="1">
    <location>
        <begin position="57"/>
        <end position="67"/>
    </location>
</feature>
<comment type="caution">
    <text evidence="2">The sequence shown here is derived from an EMBL/GenBank/DDBJ whole genome shotgun (WGS) entry which is preliminary data.</text>
</comment>
<feature type="compositionally biased region" description="Basic and acidic residues" evidence="1">
    <location>
        <begin position="342"/>
        <end position="352"/>
    </location>
</feature>
<feature type="compositionally biased region" description="Basic and acidic residues" evidence="1">
    <location>
        <begin position="1"/>
        <end position="12"/>
    </location>
</feature>
<protein>
    <submittedName>
        <fullName evidence="2">Uncharacterized protein</fullName>
    </submittedName>
</protein>
<evidence type="ECO:0000256" key="1">
    <source>
        <dbReference type="SAM" id="MobiDB-lite"/>
    </source>
</evidence>
<proteinExistence type="predicted"/>
<feature type="compositionally biased region" description="Basic and acidic residues" evidence="1">
    <location>
        <begin position="153"/>
        <end position="166"/>
    </location>
</feature>
<feature type="compositionally biased region" description="Polar residues" evidence="1">
    <location>
        <begin position="109"/>
        <end position="121"/>
    </location>
</feature>
<gene>
    <name evidence="2" type="ORF">EJD97_016922</name>
</gene>
<feature type="non-terminal residue" evidence="2">
    <location>
        <position position="417"/>
    </location>
</feature>
<organism evidence="2">
    <name type="scientific">Solanum chilense</name>
    <name type="common">Tomato</name>
    <name type="synonym">Lycopersicon chilense</name>
    <dbReference type="NCBI Taxonomy" id="4083"/>
    <lineage>
        <taxon>Eukaryota</taxon>
        <taxon>Viridiplantae</taxon>
        <taxon>Streptophyta</taxon>
        <taxon>Embryophyta</taxon>
        <taxon>Tracheophyta</taxon>
        <taxon>Spermatophyta</taxon>
        <taxon>Magnoliopsida</taxon>
        <taxon>eudicotyledons</taxon>
        <taxon>Gunneridae</taxon>
        <taxon>Pentapetalae</taxon>
        <taxon>asterids</taxon>
        <taxon>lamiids</taxon>
        <taxon>Solanales</taxon>
        <taxon>Solanaceae</taxon>
        <taxon>Solanoideae</taxon>
        <taxon>Solaneae</taxon>
        <taxon>Solanum</taxon>
        <taxon>Solanum subgen. Lycopersicon</taxon>
    </lineage>
</organism>
<feature type="compositionally biased region" description="Polar residues" evidence="1">
    <location>
        <begin position="170"/>
        <end position="181"/>
    </location>
</feature>
<sequence>MAGNPSDDRFRPPDPSLAVENAQAQSRLNEATEGSSSISSHLREEAIQMEMVEAEMDEFRRTTENNRKRSGMVGEAQPMDVQKGLGSDELQVVHSAKSQSYAAEKSQSREAATSSSTLVRSEGIQQELVTGELSQGNNPKNQQSVEQIVDRHTENRREGETGESHAGHQKQGNRVDNSQDNISNFNRVQDYDLQGQTNRGARVIDSRQGAVMVESVQEHGSRDGDAQGNPNISSQYLVDHSHKETEIHQQQYQIAYTSTRNPVSTSAVAYPNPNSHRVGNPTEVHRQQGTNIQQGHNQGNTLNAANTSNSDGNLQNVGRRTDSARINYQTNFPKISSNFDRPSNRNRMDKSDPPLGNTDNLPKNAQIPEPAPYTVIQTYADRLRFNQSKKGVSINLSDPEITTKQGLPTVLYVKDEI</sequence>
<feature type="region of interest" description="Disordered" evidence="1">
    <location>
        <begin position="333"/>
        <end position="370"/>
    </location>
</feature>
<name>A0A6N2AEV9_SOLCI</name>
<feature type="compositionally biased region" description="Polar residues" evidence="1">
    <location>
        <begin position="22"/>
        <end position="40"/>
    </location>
</feature>